<feature type="compositionally biased region" description="Polar residues" evidence="1">
    <location>
        <begin position="256"/>
        <end position="283"/>
    </location>
</feature>
<organism evidence="2 3">
    <name type="scientific">Tegillarca granosa</name>
    <name type="common">Malaysian cockle</name>
    <name type="synonym">Anadara granosa</name>
    <dbReference type="NCBI Taxonomy" id="220873"/>
    <lineage>
        <taxon>Eukaryota</taxon>
        <taxon>Metazoa</taxon>
        <taxon>Spiralia</taxon>
        <taxon>Lophotrochozoa</taxon>
        <taxon>Mollusca</taxon>
        <taxon>Bivalvia</taxon>
        <taxon>Autobranchia</taxon>
        <taxon>Pteriomorphia</taxon>
        <taxon>Arcoida</taxon>
        <taxon>Arcoidea</taxon>
        <taxon>Arcidae</taxon>
        <taxon>Tegillarca</taxon>
    </lineage>
</organism>
<evidence type="ECO:0000256" key="1">
    <source>
        <dbReference type="SAM" id="MobiDB-lite"/>
    </source>
</evidence>
<name>A0ABQ9FRD3_TEGGR</name>
<accession>A0ABQ9FRD3</accession>
<dbReference type="Gene3D" id="3.40.50.410">
    <property type="entry name" value="von Willebrand factor, type A domain"/>
    <property type="match status" value="1"/>
</dbReference>
<comment type="caution">
    <text evidence="2">The sequence shown here is derived from an EMBL/GenBank/DDBJ whole genome shotgun (WGS) entry which is preliminary data.</text>
</comment>
<feature type="compositionally biased region" description="Basic and acidic residues" evidence="1">
    <location>
        <begin position="314"/>
        <end position="324"/>
    </location>
</feature>
<protein>
    <submittedName>
        <fullName evidence="2">Uncharacterized protein</fullName>
    </submittedName>
</protein>
<dbReference type="InterPro" id="IPR036465">
    <property type="entry name" value="vWFA_dom_sf"/>
</dbReference>
<feature type="compositionally biased region" description="Polar residues" evidence="1">
    <location>
        <begin position="299"/>
        <end position="313"/>
    </location>
</feature>
<dbReference type="EMBL" id="JARBDR010000141">
    <property type="protein sequence ID" value="KAJ8319834.1"/>
    <property type="molecule type" value="Genomic_DNA"/>
</dbReference>
<feature type="region of interest" description="Disordered" evidence="1">
    <location>
        <begin position="233"/>
        <end position="324"/>
    </location>
</feature>
<evidence type="ECO:0000313" key="2">
    <source>
        <dbReference type="EMBL" id="KAJ8319834.1"/>
    </source>
</evidence>
<sequence>MPGRGRGTRGRGGGRGRGGFRGRGISRGRSRSAGRGGGRGRGRGYRAMGSSNKFGSANGAVIKHVKRWVRSLTKAELEFFALHFPKEPWKKLADICHFNPEKDFKNMTWFLPFCFGQSAPEDSMVHRFKDLTADNVNDLLMEYPVPYSHVKELKNKLTNESKARIACNEEQLDTLLWHYEDLKCDEVNLIINERIQNGDLVTLPNGKLLERLLLLKKLNDHIPSPIDPQIYHDWDWDNEPDGPWGANQQDSDDWGSPQNCSSGGEQQNVTTNGPNSDSQQAVANGTDDWGSPQDCLTGGEQQNVTTNRSNNESNADKEIKMEPKDPEIPFYSALVSQAENKLKNVKISLESPVVVVGDASGSMDIAIETSCIIAGILTAITSAKLVFFSDDTWDAPFLLKTVEDVIDLAIKTKTVGGTTPASSLYPFYKNKEIVKTFIIVTDEDENGEFEGYSFADLYKLYHDEVYPAKLVFVSFLHSHVEGFMVSQLRNLGFSPLQFKFSNHRPDLTKLDNLFGLLSTETSTFEEEVNKLEVQIKDKGLEDVFCENVAK</sequence>
<gene>
    <name evidence="2" type="ORF">KUTeg_001421</name>
</gene>
<keyword evidence="3" id="KW-1185">Reference proteome</keyword>
<reference evidence="2 3" key="1">
    <citation type="submission" date="2022-12" db="EMBL/GenBank/DDBJ databases">
        <title>Chromosome-level genome of Tegillarca granosa.</title>
        <authorList>
            <person name="Kim J."/>
        </authorList>
    </citation>
    <scope>NUCLEOTIDE SEQUENCE [LARGE SCALE GENOMIC DNA]</scope>
    <source>
        <strain evidence="2">Teg-2019</strain>
        <tissue evidence="2">Adductor muscle</tissue>
    </source>
</reference>
<evidence type="ECO:0000313" key="3">
    <source>
        <dbReference type="Proteomes" id="UP001217089"/>
    </source>
</evidence>
<dbReference type="SUPFAM" id="SSF53300">
    <property type="entry name" value="vWA-like"/>
    <property type="match status" value="1"/>
</dbReference>
<proteinExistence type="predicted"/>
<feature type="compositionally biased region" description="Basic residues" evidence="1">
    <location>
        <begin position="1"/>
        <end position="44"/>
    </location>
</feature>
<feature type="region of interest" description="Disordered" evidence="1">
    <location>
        <begin position="1"/>
        <end position="51"/>
    </location>
</feature>
<dbReference type="Proteomes" id="UP001217089">
    <property type="component" value="Unassembled WGS sequence"/>
</dbReference>